<feature type="transmembrane region" description="Helical" evidence="2">
    <location>
        <begin position="269"/>
        <end position="291"/>
    </location>
</feature>
<keyword evidence="2" id="KW-0472">Membrane</keyword>
<dbReference type="AlphaFoldDB" id="I4DAZ1"/>
<reference evidence="4 5" key="1">
    <citation type="journal article" date="2012" name="J. Bacteriol.">
        <title>Complete genome sequences of Desulfosporosinus orientis DSM765T, Desulfosporosinus youngiae DSM17734T, Desulfosporosinus meridiei DSM13257T, and Desulfosporosinus acidiphilus DSM22704T.</title>
        <authorList>
            <person name="Pester M."/>
            <person name="Brambilla E."/>
            <person name="Alazard D."/>
            <person name="Rattei T."/>
            <person name="Weinmaier T."/>
            <person name="Han J."/>
            <person name="Lucas S."/>
            <person name="Lapidus A."/>
            <person name="Cheng J.F."/>
            <person name="Goodwin L."/>
            <person name="Pitluck S."/>
            <person name="Peters L."/>
            <person name="Ovchinnikova G."/>
            <person name="Teshima H."/>
            <person name="Detter J.C."/>
            <person name="Han C.S."/>
            <person name="Tapia R."/>
            <person name="Land M.L."/>
            <person name="Hauser L."/>
            <person name="Kyrpides N.C."/>
            <person name="Ivanova N.N."/>
            <person name="Pagani I."/>
            <person name="Huntmann M."/>
            <person name="Wei C.L."/>
            <person name="Davenport K.W."/>
            <person name="Daligault H."/>
            <person name="Chain P.S."/>
            <person name="Chen A."/>
            <person name="Mavromatis K."/>
            <person name="Markowitz V."/>
            <person name="Szeto E."/>
            <person name="Mikhailova N."/>
            <person name="Pati A."/>
            <person name="Wagner M."/>
            <person name="Woyke T."/>
            <person name="Ollivier B."/>
            <person name="Klenk H.P."/>
            <person name="Spring S."/>
            <person name="Loy A."/>
        </authorList>
    </citation>
    <scope>NUCLEOTIDE SEQUENCE [LARGE SCALE GENOMIC DNA]</scope>
    <source>
        <strain evidence="5">DSM 22704 / JCM 16185 / SJ4</strain>
    </source>
</reference>
<feature type="compositionally biased region" description="Low complexity" evidence="1">
    <location>
        <begin position="159"/>
        <end position="194"/>
    </location>
</feature>
<keyword evidence="3" id="KW-0732">Signal</keyword>
<evidence type="ECO:0000256" key="1">
    <source>
        <dbReference type="SAM" id="MobiDB-lite"/>
    </source>
</evidence>
<dbReference type="EMBL" id="CP003639">
    <property type="protein sequence ID" value="AFM42965.1"/>
    <property type="molecule type" value="Genomic_DNA"/>
</dbReference>
<dbReference type="eggNOG" id="ENOG5033XKF">
    <property type="taxonomic scope" value="Bacteria"/>
</dbReference>
<protein>
    <submittedName>
        <fullName evidence="4">Uncharacterized protein</fullName>
    </submittedName>
</protein>
<feature type="region of interest" description="Disordered" evidence="1">
    <location>
        <begin position="155"/>
        <end position="228"/>
    </location>
</feature>
<sequence>MRKFGMILALLCILITLLPGAVMATTYNNDVPSGLTLSAWTVGPNQGGKNTVISFLYTGGFRASNEIDAPFDSSWHSLDDVRPILLAEQEGYGNYLGGTNGTFGSNIKFSDNVLAAMKVQNFNPSQVGGANIPPSSTTLNSDQTSWLQKMGYSVQSTNQTVPTQTQAPTPAPVTQSQTQNNPPSQSTSSKQSSSATVMTAQQSKANTSISPVQSDPAVGQTVKTPSGPMTQEMVAADKILSTQNPPSSNPANIPTKLPIKEETQTQKNIWLWVAAAVTIFAFAAVAGRMIYVRHRVA</sequence>
<feature type="signal peptide" evidence="3">
    <location>
        <begin position="1"/>
        <end position="24"/>
    </location>
</feature>
<evidence type="ECO:0000256" key="3">
    <source>
        <dbReference type="SAM" id="SignalP"/>
    </source>
</evidence>
<gene>
    <name evidence="4" type="ordered locus">Desaci_4102</name>
</gene>
<keyword evidence="2" id="KW-1133">Transmembrane helix</keyword>
<dbReference type="STRING" id="646529.Desaci_4102"/>
<feature type="chain" id="PRO_5003688021" evidence="3">
    <location>
        <begin position="25"/>
        <end position="297"/>
    </location>
</feature>
<keyword evidence="2" id="KW-0812">Transmembrane</keyword>
<dbReference type="Proteomes" id="UP000002892">
    <property type="component" value="Chromosome"/>
</dbReference>
<feature type="compositionally biased region" description="Polar residues" evidence="1">
    <location>
        <begin position="195"/>
        <end position="213"/>
    </location>
</feature>
<evidence type="ECO:0000313" key="4">
    <source>
        <dbReference type="EMBL" id="AFM42965.1"/>
    </source>
</evidence>
<evidence type="ECO:0000313" key="5">
    <source>
        <dbReference type="Proteomes" id="UP000002892"/>
    </source>
</evidence>
<keyword evidence="5" id="KW-1185">Reference proteome</keyword>
<proteinExistence type="predicted"/>
<organism evidence="4 5">
    <name type="scientific">Desulfosporosinus acidiphilus (strain DSM 22704 / JCM 16185 / SJ4)</name>
    <dbReference type="NCBI Taxonomy" id="646529"/>
    <lineage>
        <taxon>Bacteria</taxon>
        <taxon>Bacillati</taxon>
        <taxon>Bacillota</taxon>
        <taxon>Clostridia</taxon>
        <taxon>Eubacteriales</taxon>
        <taxon>Desulfitobacteriaceae</taxon>
        <taxon>Desulfosporosinus</taxon>
    </lineage>
</organism>
<dbReference type="HOGENOM" id="CLU_936038_0_0_9"/>
<dbReference type="KEGG" id="dai:Desaci_4102"/>
<accession>I4DAZ1</accession>
<name>I4DAZ1_DESAJ</name>
<evidence type="ECO:0000256" key="2">
    <source>
        <dbReference type="SAM" id="Phobius"/>
    </source>
</evidence>